<dbReference type="Proteomes" id="UP000095768">
    <property type="component" value="Unassembled WGS sequence"/>
</dbReference>
<reference evidence="2 4" key="2">
    <citation type="submission" date="2016-09" db="EMBL/GenBank/DDBJ databases">
        <authorList>
            <consortium name="Pathogen Informatics"/>
        </authorList>
    </citation>
    <scope>NUCLEOTIDE SEQUENCE [LARGE SCALE GENOMIC DNA]</scope>
    <source>
        <strain evidence="2 4">82B</strain>
    </source>
</reference>
<dbReference type="PANTHER" id="PTHR43355">
    <property type="entry name" value="FLAVIN REDUCTASE (NADPH)"/>
    <property type="match status" value="1"/>
</dbReference>
<name>A0A1D4LUS6_9STAP</name>
<dbReference type="EMBL" id="FMPI01000003">
    <property type="protein sequence ID" value="SCS53243.1"/>
    <property type="molecule type" value="Genomic_DNA"/>
</dbReference>
<reference evidence="1 3" key="1">
    <citation type="submission" date="2016-09" db="EMBL/GenBank/DDBJ databases">
        <authorList>
            <consortium name="Pathogen Informatics"/>
            <person name="Sun Q."/>
            <person name="Inoue M."/>
        </authorList>
    </citation>
    <scope>NUCLEOTIDE SEQUENCE [LARGE SCALE GENOMIC DNA]</scope>
    <source>
        <strain evidence="1 3">82C</strain>
    </source>
</reference>
<evidence type="ECO:0000313" key="4">
    <source>
        <dbReference type="Proteomes" id="UP000095768"/>
    </source>
</evidence>
<evidence type="ECO:0000313" key="2">
    <source>
        <dbReference type="EMBL" id="SCS89981.1"/>
    </source>
</evidence>
<evidence type="ECO:0000313" key="3">
    <source>
        <dbReference type="Proteomes" id="UP000095412"/>
    </source>
</evidence>
<dbReference type="GO" id="GO:0016646">
    <property type="term" value="F:oxidoreductase activity, acting on the CH-NH group of donors, NAD or NADP as acceptor"/>
    <property type="evidence" value="ECO:0007669"/>
    <property type="project" value="TreeGrafter"/>
</dbReference>
<sequence>MIDAFGQSEPTKLEEHSKSLKHLSDLLSGSEQRLLIIGGAGSLFVDSSHTMRLVDSPDFPEQFKATALAQTKTLEEIKQRDNVQWTFMSPAPDFQFDGDRTGTYKISKDEVIGTNVSYADFAIAMVDEVINPKYIQQRFAVFA</sequence>
<proteinExistence type="predicted"/>
<dbReference type="Gene3D" id="3.40.50.720">
    <property type="entry name" value="NAD(P)-binding Rossmann-like Domain"/>
    <property type="match status" value="1"/>
</dbReference>
<dbReference type="Proteomes" id="UP000095412">
    <property type="component" value="Unassembled WGS sequence"/>
</dbReference>
<protein>
    <submittedName>
        <fullName evidence="1 2">NADH-flavin reductase</fullName>
    </submittedName>
</protein>
<keyword evidence="3" id="KW-1185">Reference proteome</keyword>
<gene>
    <name evidence="2" type="ORF">SAMEA2297795_01338</name>
    <name evidence="1" type="ORF">SAMEA2297796_00681</name>
</gene>
<dbReference type="PANTHER" id="PTHR43355:SF2">
    <property type="entry name" value="FLAVIN REDUCTASE (NADPH)"/>
    <property type="match status" value="1"/>
</dbReference>
<evidence type="ECO:0000313" key="1">
    <source>
        <dbReference type="EMBL" id="SCS53243.1"/>
    </source>
</evidence>
<accession>A0A1D4LUS6</accession>
<dbReference type="RefSeq" id="WP_309598718.1">
    <property type="nucleotide sequence ID" value="NZ_FMPG01000004.1"/>
</dbReference>
<dbReference type="InterPro" id="IPR051606">
    <property type="entry name" value="Polyketide_Oxido-like"/>
</dbReference>
<dbReference type="AlphaFoldDB" id="A0A1D4LUS6"/>
<dbReference type="EMBL" id="FMPG01000004">
    <property type="protein sequence ID" value="SCS89981.1"/>
    <property type="molecule type" value="Genomic_DNA"/>
</dbReference>
<organism evidence="2 4">
    <name type="scientific">Staphylococcus caeli</name>
    <dbReference type="NCBI Taxonomy" id="2201815"/>
    <lineage>
        <taxon>Bacteria</taxon>
        <taxon>Bacillati</taxon>
        <taxon>Bacillota</taxon>
        <taxon>Bacilli</taxon>
        <taxon>Bacillales</taxon>
        <taxon>Staphylococcaceae</taxon>
        <taxon>Staphylococcus</taxon>
    </lineage>
</organism>